<feature type="active site" description="Proton acceptor" evidence="10">
    <location>
        <position position="75"/>
    </location>
</feature>
<dbReference type="FunFam" id="3.90.950.10:FF:000001">
    <property type="entry name" value="dITP/XTP pyrophosphatase"/>
    <property type="match status" value="1"/>
</dbReference>
<dbReference type="AlphaFoldDB" id="A0A9J6ZXE2"/>
<evidence type="ECO:0000256" key="3">
    <source>
        <dbReference type="ARBA" id="ARBA00022723"/>
    </source>
</evidence>
<comment type="function">
    <text evidence="10">Pyrophosphatase that catalyzes the hydrolysis of nucleoside triphosphates to their monophosphate derivatives, with a high preference for the non-canonical purine nucleotides XTP (xanthosine triphosphate), dITP (deoxyinosine triphosphate) and ITP. Seems to function as a house-cleaning enzyme that removes non-canonical purine nucleotides from the nucleotide pool, thus preventing their incorporation into DNA/RNA and avoiding chromosomal lesions.</text>
</comment>
<keyword evidence="6 10" id="KW-0460">Magnesium</keyword>
<dbReference type="GO" id="GO:0000166">
    <property type="term" value="F:nucleotide binding"/>
    <property type="evidence" value="ECO:0007669"/>
    <property type="project" value="UniProtKB-KW"/>
</dbReference>
<feature type="binding site" evidence="10">
    <location>
        <position position="46"/>
    </location>
    <ligand>
        <name>Mg(2+)</name>
        <dbReference type="ChEBI" id="CHEBI:18420"/>
    </ligand>
</feature>
<evidence type="ECO:0000313" key="12">
    <source>
        <dbReference type="EMBL" id="USF87373.1"/>
    </source>
</evidence>
<keyword evidence="7 10" id="KW-0546">Nucleotide metabolism</keyword>
<dbReference type="SUPFAM" id="SSF52972">
    <property type="entry name" value="ITPase-like"/>
    <property type="match status" value="1"/>
</dbReference>
<dbReference type="InterPro" id="IPR020922">
    <property type="entry name" value="dITP/XTP_pyrophosphatase"/>
</dbReference>
<evidence type="ECO:0000256" key="2">
    <source>
        <dbReference type="ARBA" id="ARBA00011738"/>
    </source>
</evidence>
<keyword evidence="13" id="KW-1185">Reference proteome</keyword>
<organism evidence="12 13">
    <name type="scientific">Candidatus Endoriftia persephonae</name>
    <dbReference type="NCBI Taxonomy" id="393765"/>
    <lineage>
        <taxon>Bacteria</taxon>
        <taxon>Pseudomonadati</taxon>
        <taxon>Pseudomonadota</taxon>
        <taxon>Gammaproteobacteria</taxon>
        <taxon>Chromatiales</taxon>
        <taxon>Sedimenticolaceae</taxon>
        <taxon>Candidatus Endoriftia</taxon>
    </lineage>
</organism>
<evidence type="ECO:0000256" key="9">
    <source>
        <dbReference type="ARBA" id="ARBA00052017"/>
    </source>
</evidence>
<dbReference type="InterPro" id="IPR002637">
    <property type="entry name" value="RdgB/HAM1"/>
</dbReference>
<dbReference type="GO" id="GO:0046872">
    <property type="term" value="F:metal ion binding"/>
    <property type="evidence" value="ECO:0007669"/>
    <property type="project" value="UniProtKB-KW"/>
</dbReference>
<keyword evidence="3 10" id="KW-0479">Metal-binding</keyword>
<comment type="catalytic activity">
    <reaction evidence="8 10">
        <text>dITP + H2O = dIMP + diphosphate + H(+)</text>
        <dbReference type="Rhea" id="RHEA:28342"/>
        <dbReference type="ChEBI" id="CHEBI:15377"/>
        <dbReference type="ChEBI" id="CHEBI:15378"/>
        <dbReference type="ChEBI" id="CHEBI:33019"/>
        <dbReference type="ChEBI" id="CHEBI:61194"/>
        <dbReference type="ChEBI" id="CHEBI:61382"/>
        <dbReference type="EC" id="3.6.1.66"/>
    </reaction>
</comment>
<dbReference type="PANTHER" id="PTHR11067">
    <property type="entry name" value="INOSINE TRIPHOSPHATE PYROPHOSPHATASE/HAM1 PROTEIN"/>
    <property type="match status" value="1"/>
</dbReference>
<dbReference type="CDD" id="cd00515">
    <property type="entry name" value="HAM1"/>
    <property type="match status" value="1"/>
</dbReference>
<keyword evidence="5 10" id="KW-0378">Hydrolase</keyword>
<dbReference type="GO" id="GO:0036220">
    <property type="term" value="F:ITP diphosphatase activity"/>
    <property type="evidence" value="ECO:0007669"/>
    <property type="project" value="UniProtKB-UniRule"/>
</dbReference>
<dbReference type="Gene3D" id="3.90.950.10">
    <property type="match status" value="1"/>
</dbReference>
<feature type="binding site" evidence="10">
    <location>
        <position position="76"/>
    </location>
    <ligand>
        <name>substrate</name>
    </ligand>
</feature>
<dbReference type="NCBIfam" id="TIGR00042">
    <property type="entry name" value="RdgB/HAM1 family non-canonical purine NTP pyrophosphatase"/>
    <property type="match status" value="1"/>
</dbReference>
<dbReference type="HAMAP" id="MF_01405">
    <property type="entry name" value="Non_canon_purine_NTPase"/>
    <property type="match status" value="1"/>
</dbReference>
<sequence length="202" mass="21961">MNDRPSDSRIVLASNNAGKVREINQLLTSQHLQVVPQKAFDIPEAEETGLSFVENAILKARHAAQLSGLPAIADDSGIEVDALNGAPGIYSARFAGAGASDQENLQKLLQDLQGVPEAQRSARFRCLMVYMRHANDPTPTICQGTWEGYILSEPRGENGFGYDPVFFVPTHNCSAAELSAEVKNSLSHRGQALQKMLKELSK</sequence>
<name>A0A9J6ZXE2_9GAMM</name>
<feature type="binding site" evidence="10">
    <location>
        <position position="75"/>
    </location>
    <ligand>
        <name>Mg(2+)</name>
        <dbReference type="ChEBI" id="CHEBI:18420"/>
    </ligand>
</feature>
<accession>A0A9J6ZXE2</accession>
<feature type="binding site" evidence="10">
    <location>
        <begin position="14"/>
        <end position="19"/>
    </location>
    <ligand>
        <name>substrate</name>
    </ligand>
</feature>
<dbReference type="GO" id="GO:0005829">
    <property type="term" value="C:cytosol"/>
    <property type="evidence" value="ECO:0007669"/>
    <property type="project" value="TreeGrafter"/>
</dbReference>
<evidence type="ECO:0000256" key="1">
    <source>
        <dbReference type="ARBA" id="ARBA00008023"/>
    </source>
</evidence>
<dbReference type="NCBIfam" id="NF011397">
    <property type="entry name" value="PRK14822.1"/>
    <property type="match status" value="1"/>
</dbReference>
<feature type="binding site" evidence="10">
    <location>
        <begin position="160"/>
        <end position="163"/>
    </location>
    <ligand>
        <name>substrate</name>
    </ligand>
</feature>
<reference evidence="12" key="1">
    <citation type="journal article" date="2022" name="Mol. Ecol. Resour.">
        <title>The complete and closed genome of the facultative generalist Candidatus Endoriftia persephone from deep-sea hydrothermal vents.</title>
        <authorList>
            <person name="de Oliveira A.L."/>
            <person name="Srivastava A."/>
            <person name="Espada-Hinojosa S."/>
            <person name="Bright M."/>
        </authorList>
    </citation>
    <scope>NUCLEOTIDE SEQUENCE</scope>
    <source>
        <strain evidence="12">Tica-EPR-9o50.N</strain>
    </source>
</reference>
<dbReference type="EMBL" id="CP090569">
    <property type="protein sequence ID" value="USF87373.1"/>
    <property type="molecule type" value="Genomic_DNA"/>
</dbReference>
<dbReference type="GO" id="GO:0017111">
    <property type="term" value="F:ribonucleoside triphosphate phosphatase activity"/>
    <property type="evidence" value="ECO:0007669"/>
    <property type="project" value="InterPro"/>
</dbReference>
<comment type="similarity">
    <text evidence="1 10 11">Belongs to the HAM1 NTPase family.</text>
</comment>
<evidence type="ECO:0000256" key="10">
    <source>
        <dbReference type="HAMAP-Rule" id="MF_01405"/>
    </source>
</evidence>
<evidence type="ECO:0000256" key="4">
    <source>
        <dbReference type="ARBA" id="ARBA00022741"/>
    </source>
</evidence>
<evidence type="ECO:0000313" key="13">
    <source>
        <dbReference type="Proteomes" id="UP001056649"/>
    </source>
</evidence>
<dbReference type="GO" id="GO:0036222">
    <property type="term" value="F:XTP diphosphatase activity"/>
    <property type="evidence" value="ECO:0007669"/>
    <property type="project" value="UniProtKB-UniRule"/>
</dbReference>
<feature type="binding site" evidence="10">
    <location>
        <position position="183"/>
    </location>
    <ligand>
        <name>substrate</name>
    </ligand>
</feature>
<comment type="cofactor">
    <cofactor evidence="10">
        <name>Mg(2+)</name>
        <dbReference type="ChEBI" id="CHEBI:18420"/>
    </cofactor>
    <text evidence="10">Binds 1 Mg(2+) ion per subunit.</text>
</comment>
<comment type="catalytic activity">
    <reaction evidence="10">
        <text>ITP + H2O = IMP + diphosphate + H(+)</text>
        <dbReference type="Rhea" id="RHEA:29399"/>
        <dbReference type="ChEBI" id="CHEBI:15377"/>
        <dbReference type="ChEBI" id="CHEBI:15378"/>
        <dbReference type="ChEBI" id="CHEBI:33019"/>
        <dbReference type="ChEBI" id="CHEBI:58053"/>
        <dbReference type="ChEBI" id="CHEBI:61402"/>
        <dbReference type="EC" id="3.6.1.66"/>
    </reaction>
</comment>
<dbReference type="KEGG" id="eps:L0Y14_14805"/>
<comment type="catalytic activity">
    <reaction evidence="9 10">
        <text>XTP + H2O = XMP + diphosphate + H(+)</text>
        <dbReference type="Rhea" id="RHEA:28610"/>
        <dbReference type="ChEBI" id="CHEBI:15377"/>
        <dbReference type="ChEBI" id="CHEBI:15378"/>
        <dbReference type="ChEBI" id="CHEBI:33019"/>
        <dbReference type="ChEBI" id="CHEBI:57464"/>
        <dbReference type="ChEBI" id="CHEBI:61314"/>
        <dbReference type="EC" id="3.6.1.66"/>
    </reaction>
</comment>
<keyword evidence="4 10" id="KW-0547">Nucleotide-binding</keyword>
<dbReference type="GO" id="GO:0035870">
    <property type="term" value="F:dITP diphosphatase activity"/>
    <property type="evidence" value="ECO:0007669"/>
    <property type="project" value="UniProtKB-UniRule"/>
</dbReference>
<dbReference type="Pfam" id="PF01725">
    <property type="entry name" value="Ham1p_like"/>
    <property type="match status" value="1"/>
</dbReference>
<dbReference type="PANTHER" id="PTHR11067:SF9">
    <property type="entry name" value="INOSINE TRIPHOSPHATE PYROPHOSPHATASE"/>
    <property type="match status" value="1"/>
</dbReference>
<dbReference type="RefSeq" id="WP_005959955.1">
    <property type="nucleotide sequence ID" value="NZ_CP090569.1"/>
</dbReference>
<comment type="subunit">
    <text evidence="2 10">Homodimer.</text>
</comment>
<proteinExistence type="inferred from homology"/>
<protein>
    <recommendedName>
        <fullName evidence="10">dITP/XTP pyrophosphatase</fullName>
        <ecNumber evidence="10">3.6.1.66</ecNumber>
    </recommendedName>
    <alternativeName>
        <fullName evidence="10">Non-canonical purine NTP pyrophosphatase</fullName>
    </alternativeName>
    <alternativeName>
        <fullName evidence="10">Non-standard purine NTP pyrophosphatase</fullName>
    </alternativeName>
    <alternativeName>
        <fullName evidence="10">Nucleoside-triphosphate diphosphatase</fullName>
    </alternativeName>
    <alternativeName>
        <fullName evidence="10">Nucleoside-triphosphate pyrophosphatase</fullName>
        <shortName evidence="10">NTPase</shortName>
    </alternativeName>
</protein>
<evidence type="ECO:0000256" key="7">
    <source>
        <dbReference type="ARBA" id="ARBA00023080"/>
    </source>
</evidence>
<evidence type="ECO:0000256" key="6">
    <source>
        <dbReference type="ARBA" id="ARBA00022842"/>
    </source>
</evidence>
<dbReference type="EC" id="3.6.1.66" evidence="10"/>
<dbReference type="InterPro" id="IPR029001">
    <property type="entry name" value="ITPase-like_fam"/>
</dbReference>
<evidence type="ECO:0000256" key="8">
    <source>
        <dbReference type="ARBA" id="ARBA00051875"/>
    </source>
</evidence>
<dbReference type="GO" id="GO:0009117">
    <property type="term" value="P:nucleotide metabolic process"/>
    <property type="evidence" value="ECO:0007669"/>
    <property type="project" value="UniProtKB-KW"/>
</dbReference>
<evidence type="ECO:0000256" key="11">
    <source>
        <dbReference type="RuleBase" id="RU003781"/>
    </source>
</evidence>
<evidence type="ECO:0000256" key="5">
    <source>
        <dbReference type="ARBA" id="ARBA00022801"/>
    </source>
</evidence>
<feature type="binding site" evidence="10">
    <location>
        <begin position="188"/>
        <end position="189"/>
    </location>
    <ligand>
        <name>substrate</name>
    </ligand>
</feature>
<gene>
    <name evidence="12" type="ORF">L0Y14_14805</name>
</gene>
<dbReference type="GO" id="GO:0009146">
    <property type="term" value="P:purine nucleoside triphosphate catabolic process"/>
    <property type="evidence" value="ECO:0007669"/>
    <property type="project" value="UniProtKB-UniRule"/>
</dbReference>
<dbReference type="Proteomes" id="UP001056649">
    <property type="component" value="Chromosome"/>
</dbReference>